<evidence type="ECO:0000256" key="3">
    <source>
        <dbReference type="ARBA" id="ARBA00022980"/>
    </source>
</evidence>
<dbReference type="Pfam" id="PF01386">
    <property type="entry name" value="Ribosomal_L25p"/>
    <property type="match status" value="1"/>
</dbReference>
<feature type="domain" description="Large ribosomal subunit protein bL25 beta" evidence="8">
    <location>
        <begin position="98"/>
        <end position="179"/>
    </location>
</feature>
<keyword evidence="3 5" id="KW-0689">Ribosomal protein</keyword>
<evidence type="ECO:0000256" key="1">
    <source>
        <dbReference type="ARBA" id="ARBA00022730"/>
    </source>
</evidence>
<comment type="function">
    <text evidence="5">This is one of the proteins that binds to the 5S RNA in the ribosome where it forms part of the central protuberance.</text>
</comment>
<evidence type="ECO:0000256" key="2">
    <source>
        <dbReference type="ARBA" id="ARBA00022884"/>
    </source>
</evidence>
<dbReference type="GO" id="GO:0003735">
    <property type="term" value="F:structural constituent of ribosome"/>
    <property type="evidence" value="ECO:0007669"/>
    <property type="project" value="InterPro"/>
</dbReference>
<dbReference type="CDD" id="cd00495">
    <property type="entry name" value="Ribosomal_L25_TL5_CTC"/>
    <property type="match status" value="1"/>
</dbReference>
<reference evidence="10" key="1">
    <citation type="submission" date="2017-09" db="EMBL/GenBank/DDBJ databases">
        <authorList>
            <person name="Varghese N."/>
            <person name="Submissions S."/>
        </authorList>
    </citation>
    <scope>NUCLEOTIDE SEQUENCE [LARGE SCALE GENOMIC DNA]</scope>
    <source>
        <strain evidence="10">MSL47</strain>
    </source>
</reference>
<evidence type="ECO:0000256" key="5">
    <source>
        <dbReference type="HAMAP-Rule" id="MF_01334"/>
    </source>
</evidence>
<dbReference type="EMBL" id="OBDZ01000012">
    <property type="protein sequence ID" value="SNY28968.1"/>
    <property type="molecule type" value="Genomic_DNA"/>
</dbReference>
<gene>
    <name evidence="5" type="primary">rplY</name>
    <name evidence="5" type="synonym">ctc</name>
    <name evidence="9" type="ORF">SAMN06265827_11285</name>
</gene>
<dbReference type="PANTHER" id="PTHR33284:SF1">
    <property type="entry name" value="RIBOSOMAL PROTEIN L25_GLN-TRNA SYNTHETASE, ANTI-CODON-BINDING DOMAIN-CONTAINING PROTEIN"/>
    <property type="match status" value="1"/>
</dbReference>
<dbReference type="InterPro" id="IPR001021">
    <property type="entry name" value="Ribosomal_bL25_long"/>
</dbReference>
<dbReference type="GO" id="GO:0022625">
    <property type="term" value="C:cytosolic large ribosomal subunit"/>
    <property type="evidence" value="ECO:0007669"/>
    <property type="project" value="TreeGrafter"/>
</dbReference>
<dbReference type="InterPro" id="IPR011035">
    <property type="entry name" value="Ribosomal_bL25/Gln-tRNA_synth"/>
</dbReference>
<dbReference type="GO" id="GO:0008097">
    <property type="term" value="F:5S rRNA binding"/>
    <property type="evidence" value="ECO:0007669"/>
    <property type="project" value="InterPro"/>
</dbReference>
<organism evidence="9 10">
    <name type="scientific">Orenia metallireducens</name>
    <dbReference type="NCBI Taxonomy" id="1413210"/>
    <lineage>
        <taxon>Bacteria</taxon>
        <taxon>Bacillati</taxon>
        <taxon>Bacillota</taxon>
        <taxon>Clostridia</taxon>
        <taxon>Halanaerobiales</taxon>
        <taxon>Halobacteroidaceae</taxon>
        <taxon>Orenia</taxon>
    </lineage>
</organism>
<sequence>MDRLQLKADIREQKGKGVARQLRREGLVPGVLYGLNQEPVNLKLDAKEASRVTGGNAIIDLTLSNGDKETVMVKDAQLEPVKKDLLHIDLYRINMDEKVTIEVPVELVGTAAGTREGGILEQILRQVEVECLPTNIPDKIEVDVTELTVGDSLNIGDVNTGDITILTDASETVATVVAPEAAPAEDAEEEEITEPEVIGEESDEEEEEE</sequence>
<dbReference type="InterPro" id="IPR029751">
    <property type="entry name" value="Ribosomal_L25_dom"/>
</dbReference>
<dbReference type="InterPro" id="IPR020056">
    <property type="entry name" value="Rbsml_bL25/Gln-tRNA_synth_N"/>
</dbReference>
<dbReference type="Pfam" id="PF14693">
    <property type="entry name" value="Ribosomal_TL5_C"/>
    <property type="match status" value="1"/>
</dbReference>
<proteinExistence type="inferred from homology"/>
<comment type="subunit">
    <text evidence="5">Part of the 50S ribosomal subunit; part of the 5S rRNA/L5/L18/L25 subcomplex. Contacts the 5S rRNA. Binds to the 5S rRNA independently of L5 and L18.</text>
</comment>
<feature type="region of interest" description="Disordered" evidence="6">
    <location>
        <begin position="178"/>
        <end position="209"/>
    </location>
</feature>
<dbReference type="Proteomes" id="UP000219573">
    <property type="component" value="Unassembled WGS sequence"/>
</dbReference>
<dbReference type="AlphaFoldDB" id="A0A285GZS0"/>
<accession>A0A285GZS0</accession>
<evidence type="ECO:0000313" key="9">
    <source>
        <dbReference type="EMBL" id="SNY28968.1"/>
    </source>
</evidence>
<protein>
    <recommendedName>
        <fullName evidence="5">Large ribosomal subunit protein bL25</fullName>
    </recommendedName>
    <alternativeName>
        <fullName evidence="5">General stress protein CTC</fullName>
    </alternativeName>
</protein>
<dbReference type="InterPro" id="IPR020930">
    <property type="entry name" value="Ribosomal_uL5_bac-type"/>
</dbReference>
<evidence type="ECO:0000313" key="10">
    <source>
        <dbReference type="Proteomes" id="UP000219573"/>
    </source>
</evidence>
<dbReference type="InterPro" id="IPR020057">
    <property type="entry name" value="Ribosomal_bL25_b-dom"/>
</dbReference>
<dbReference type="InterPro" id="IPR037121">
    <property type="entry name" value="Ribosomal_bL25_C"/>
</dbReference>
<keyword evidence="1 5" id="KW-0699">rRNA-binding</keyword>
<keyword evidence="10" id="KW-1185">Reference proteome</keyword>
<dbReference type="GO" id="GO:0006412">
    <property type="term" value="P:translation"/>
    <property type="evidence" value="ECO:0007669"/>
    <property type="project" value="UniProtKB-UniRule"/>
</dbReference>
<keyword evidence="4 5" id="KW-0687">Ribonucleoprotein</keyword>
<evidence type="ECO:0000259" key="8">
    <source>
        <dbReference type="Pfam" id="PF14693"/>
    </source>
</evidence>
<evidence type="ECO:0000256" key="4">
    <source>
        <dbReference type="ARBA" id="ARBA00023274"/>
    </source>
</evidence>
<comment type="similarity">
    <text evidence="5">Belongs to the bacterial ribosomal protein bL25 family. CTC subfamily.</text>
</comment>
<feature type="compositionally biased region" description="Acidic residues" evidence="6">
    <location>
        <begin position="183"/>
        <end position="209"/>
    </location>
</feature>
<evidence type="ECO:0000259" key="7">
    <source>
        <dbReference type="Pfam" id="PF01386"/>
    </source>
</evidence>
<evidence type="ECO:0000256" key="6">
    <source>
        <dbReference type="SAM" id="MobiDB-lite"/>
    </source>
</evidence>
<dbReference type="SUPFAM" id="SSF50715">
    <property type="entry name" value="Ribosomal protein L25-like"/>
    <property type="match status" value="1"/>
</dbReference>
<dbReference type="STRING" id="1413210.U472_15645"/>
<dbReference type="PANTHER" id="PTHR33284">
    <property type="entry name" value="RIBOSOMAL PROTEIN L25/GLN-TRNA SYNTHETASE, ANTI-CODON-BINDING DOMAIN-CONTAINING PROTEIN"/>
    <property type="match status" value="1"/>
</dbReference>
<dbReference type="HAMAP" id="MF_01334">
    <property type="entry name" value="Ribosomal_bL25_CTC"/>
    <property type="match status" value="1"/>
</dbReference>
<keyword evidence="2 5" id="KW-0694">RNA-binding</keyword>
<dbReference type="OrthoDB" id="9790002at2"/>
<dbReference type="Gene3D" id="2.40.240.10">
    <property type="entry name" value="Ribosomal Protein L25, Chain P"/>
    <property type="match status" value="1"/>
</dbReference>
<dbReference type="RefSeq" id="WP_097017869.1">
    <property type="nucleotide sequence ID" value="NZ_OBDZ01000012.1"/>
</dbReference>
<dbReference type="NCBIfam" id="TIGR00731">
    <property type="entry name" value="bL25_bact_ctc"/>
    <property type="match status" value="1"/>
</dbReference>
<feature type="domain" description="Large ribosomal subunit protein bL25 L25" evidence="7">
    <location>
        <begin position="6"/>
        <end position="90"/>
    </location>
</feature>
<dbReference type="Gene3D" id="2.170.120.20">
    <property type="entry name" value="Ribosomal protein L25, beta domain"/>
    <property type="match status" value="1"/>
</dbReference>
<name>A0A285GZS0_9FIRM</name>